<gene>
    <name evidence="1" type="ORF">SAMN02745196_00801</name>
</gene>
<proteinExistence type="predicted"/>
<dbReference type="OrthoDB" id="1925836at2"/>
<organism evidence="1 2">
    <name type="scientific">Clostridium collagenovorans DSM 3089</name>
    <dbReference type="NCBI Taxonomy" id="1121306"/>
    <lineage>
        <taxon>Bacteria</taxon>
        <taxon>Bacillati</taxon>
        <taxon>Bacillota</taxon>
        <taxon>Clostridia</taxon>
        <taxon>Eubacteriales</taxon>
        <taxon>Clostridiaceae</taxon>
        <taxon>Clostridium</taxon>
    </lineage>
</organism>
<dbReference type="Proteomes" id="UP000184526">
    <property type="component" value="Unassembled WGS sequence"/>
</dbReference>
<evidence type="ECO:0000313" key="2">
    <source>
        <dbReference type="Proteomes" id="UP000184526"/>
    </source>
</evidence>
<reference evidence="1 2" key="1">
    <citation type="submission" date="2016-11" db="EMBL/GenBank/DDBJ databases">
        <authorList>
            <person name="Jaros S."/>
            <person name="Januszkiewicz K."/>
            <person name="Wedrychowicz H."/>
        </authorList>
    </citation>
    <scope>NUCLEOTIDE SEQUENCE [LARGE SCALE GENOMIC DNA]</scope>
    <source>
        <strain evidence="1 2">DSM 3089</strain>
    </source>
</reference>
<dbReference type="EMBL" id="FQXP01000003">
    <property type="protein sequence ID" value="SHH56658.1"/>
    <property type="molecule type" value="Genomic_DNA"/>
</dbReference>
<dbReference type="STRING" id="1121306.SAMN02745196_00801"/>
<evidence type="ECO:0000313" key="1">
    <source>
        <dbReference type="EMBL" id="SHH56658.1"/>
    </source>
</evidence>
<keyword evidence="2" id="KW-1185">Reference proteome</keyword>
<dbReference type="RefSeq" id="WP_084666036.1">
    <property type="nucleotide sequence ID" value="NZ_FQXP01000003.1"/>
</dbReference>
<protein>
    <submittedName>
        <fullName evidence="1">Uncharacterized protein</fullName>
    </submittedName>
</protein>
<dbReference type="AlphaFoldDB" id="A0A1M5U117"/>
<name>A0A1M5U117_9CLOT</name>
<sequence>MNKLLEVYNLLKEEGVEFFYNDFNIDFGEITDISVMKDQVVIEIDEDVNYEVSFEEFKMNHSKENLNYHHWPLVREFDNELEKYL</sequence>
<accession>A0A1M5U117</accession>